<dbReference type="Proteomes" id="UP001255856">
    <property type="component" value="Unassembled WGS sequence"/>
</dbReference>
<accession>A0AAD9MGP7</accession>
<dbReference type="EMBL" id="JASFZW010000014">
    <property type="protein sequence ID" value="KAK2075662.1"/>
    <property type="molecule type" value="Genomic_DNA"/>
</dbReference>
<evidence type="ECO:0000256" key="4">
    <source>
        <dbReference type="ARBA" id="ARBA00023136"/>
    </source>
</evidence>
<keyword evidence="2 6" id="KW-0812">Transmembrane</keyword>
<evidence type="ECO:0000313" key="9">
    <source>
        <dbReference type="Proteomes" id="UP001255856"/>
    </source>
</evidence>
<evidence type="ECO:0000313" key="8">
    <source>
        <dbReference type="EMBL" id="KAK2075662.1"/>
    </source>
</evidence>
<feature type="transmembrane region" description="Helical" evidence="6">
    <location>
        <begin position="127"/>
        <end position="145"/>
    </location>
</feature>
<dbReference type="Pfam" id="PF03124">
    <property type="entry name" value="EXS"/>
    <property type="match status" value="1"/>
</dbReference>
<dbReference type="GO" id="GO:0016020">
    <property type="term" value="C:membrane"/>
    <property type="evidence" value="ECO:0007669"/>
    <property type="project" value="UniProtKB-SubCell"/>
</dbReference>
<comment type="subcellular location">
    <subcellularLocation>
        <location evidence="1">Membrane</location>
        <topology evidence="1">Multi-pass membrane protein</topology>
    </subcellularLocation>
</comment>
<evidence type="ECO:0000256" key="5">
    <source>
        <dbReference type="SAM" id="MobiDB-lite"/>
    </source>
</evidence>
<feature type="transmembrane region" description="Helical" evidence="6">
    <location>
        <begin position="44"/>
        <end position="63"/>
    </location>
</feature>
<dbReference type="PROSITE" id="PS51380">
    <property type="entry name" value="EXS"/>
    <property type="match status" value="1"/>
</dbReference>
<comment type="caution">
    <text evidence="8">The sequence shown here is derived from an EMBL/GenBank/DDBJ whole genome shotgun (WGS) entry which is preliminary data.</text>
</comment>
<evidence type="ECO:0000256" key="6">
    <source>
        <dbReference type="SAM" id="Phobius"/>
    </source>
</evidence>
<dbReference type="InterPro" id="IPR004342">
    <property type="entry name" value="EXS_C"/>
</dbReference>
<feature type="transmembrane region" description="Helical" evidence="6">
    <location>
        <begin position="91"/>
        <end position="115"/>
    </location>
</feature>
<dbReference type="PANTHER" id="PTHR10783">
    <property type="entry name" value="XENOTROPIC AND POLYTROPIC RETROVIRUS RECEPTOR 1-RELATED"/>
    <property type="match status" value="1"/>
</dbReference>
<feature type="domain" description="EXS" evidence="7">
    <location>
        <begin position="205"/>
        <end position="408"/>
    </location>
</feature>
<protein>
    <recommendedName>
        <fullName evidence="7">EXS domain-containing protein</fullName>
    </recommendedName>
</protein>
<proteinExistence type="predicted"/>
<evidence type="ECO:0000256" key="2">
    <source>
        <dbReference type="ARBA" id="ARBA00022692"/>
    </source>
</evidence>
<evidence type="ECO:0000256" key="3">
    <source>
        <dbReference type="ARBA" id="ARBA00022989"/>
    </source>
</evidence>
<gene>
    <name evidence="8" type="ORF">QBZ16_001770</name>
</gene>
<sequence>MQQAASPRGTTPAPWTLLGLASGVYIVSALAWNPTPDALQLVMLFYQPFVPGLAMLWCWVAAVRHWERAGIRYAACFGGEDARKLPGGAALLSMASAVSSLLALSAALFLHSLGYGSGWWALWQARLAYAGVALFLVWPGTVFYGESRRFFGQTLARVLIPTRAVSWADFLLADCVTSLAKSLGDLSRAACAVAPAAGGLEGALARCPDSLPLVPIGLVAPYVIRFIQCLRVYHDTGNWNQVFNAIKYSTMFPVAALAAAGSGAVDPVLWQATLRPLWVCAALTNSAYSYFWDVERDWEISFFSQMGSQSSPLPQPVLSSPSLYPRAFYLYLMASNLLLRLGWTYKLSDSLRTSALVPLLFAVVEVLRRFQWLFVRVEVELRKLQALRPSDLAVERSSASDEVEHGALELAEAKGRAHTKAPAHFGASSPKAALRSKGLETS</sequence>
<keyword evidence="9" id="KW-1185">Reference proteome</keyword>
<keyword evidence="3 6" id="KW-1133">Transmembrane helix</keyword>
<organism evidence="8 9">
    <name type="scientific">Prototheca wickerhamii</name>
    <dbReference type="NCBI Taxonomy" id="3111"/>
    <lineage>
        <taxon>Eukaryota</taxon>
        <taxon>Viridiplantae</taxon>
        <taxon>Chlorophyta</taxon>
        <taxon>core chlorophytes</taxon>
        <taxon>Trebouxiophyceae</taxon>
        <taxon>Chlorellales</taxon>
        <taxon>Chlorellaceae</taxon>
        <taxon>Prototheca</taxon>
    </lineage>
</organism>
<evidence type="ECO:0000256" key="1">
    <source>
        <dbReference type="ARBA" id="ARBA00004141"/>
    </source>
</evidence>
<keyword evidence="4 6" id="KW-0472">Membrane</keyword>
<reference evidence="8" key="1">
    <citation type="submission" date="2021-01" db="EMBL/GenBank/DDBJ databases">
        <authorList>
            <person name="Eckstrom K.M.E."/>
        </authorList>
    </citation>
    <scope>NUCLEOTIDE SEQUENCE</scope>
    <source>
        <strain evidence="8">UVCC 0001</strain>
    </source>
</reference>
<feature type="region of interest" description="Disordered" evidence="5">
    <location>
        <begin position="413"/>
        <end position="442"/>
    </location>
</feature>
<dbReference type="GO" id="GO:0005737">
    <property type="term" value="C:cytoplasm"/>
    <property type="evidence" value="ECO:0007669"/>
    <property type="project" value="TreeGrafter"/>
</dbReference>
<feature type="transmembrane region" description="Helical" evidence="6">
    <location>
        <begin position="12"/>
        <end position="32"/>
    </location>
</feature>
<dbReference type="AlphaFoldDB" id="A0AAD9MGP7"/>
<dbReference type="PANTHER" id="PTHR10783:SF46">
    <property type="entry name" value="PROTEIN ERD1 HOMOLOG 2"/>
    <property type="match status" value="1"/>
</dbReference>
<name>A0AAD9MGP7_PROWI</name>
<evidence type="ECO:0000259" key="7">
    <source>
        <dbReference type="PROSITE" id="PS51380"/>
    </source>
</evidence>